<dbReference type="InterPro" id="IPR002919">
    <property type="entry name" value="TIL_dom"/>
</dbReference>
<keyword evidence="2" id="KW-1015">Disulfide bond</keyword>
<keyword evidence="7" id="KW-1185">Reference proteome</keyword>
<accession>A0A5B7D8E8</accession>
<comment type="similarity">
    <text evidence="1">Belongs to the serine protease inhibitor-like (TIL domain-containing) family.</text>
</comment>
<comment type="caution">
    <text evidence="6">The sequence shown here is derived from an EMBL/GenBank/DDBJ whole genome shotgun (WGS) entry which is preliminary data.</text>
</comment>
<dbReference type="PROSITE" id="PS51233">
    <property type="entry name" value="VWFD"/>
    <property type="match status" value="1"/>
</dbReference>
<keyword evidence="3" id="KW-0325">Glycoprotein</keyword>
<evidence type="ECO:0000256" key="3">
    <source>
        <dbReference type="ARBA" id="ARBA00023180"/>
    </source>
</evidence>
<proteinExistence type="inferred from homology"/>
<organism evidence="6 7">
    <name type="scientific">Portunus trituberculatus</name>
    <name type="common">Swimming crab</name>
    <name type="synonym">Neptunus trituberculatus</name>
    <dbReference type="NCBI Taxonomy" id="210409"/>
    <lineage>
        <taxon>Eukaryota</taxon>
        <taxon>Metazoa</taxon>
        <taxon>Ecdysozoa</taxon>
        <taxon>Arthropoda</taxon>
        <taxon>Crustacea</taxon>
        <taxon>Multicrustacea</taxon>
        <taxon>Malacostraca</taxon>
        <taxon>Eumalacostraca</taxon>
        <taxon>Eucarida</taxon>
        <taxon>Decapoda</taxon>
        <taxon>Pleocyemata</taxon>
        <taxon>Brachyura</taxon>
        <taxon>Eubrachyura</taxon>
        <taxon>Portunoidea</taxon>
        <taxon>Portunidae</taxon>
        <taxon>Portuninae</taxon>
        <taxon>Portunus</taxon>
    </lineage>
</organism>
<dbReference type="PANTHER" id="PTHR11339">
    <property type="entry name" value="EXTRACELLULAR MATRIX GLYCOPROTEIN RELATED"/>
    <property type="match status" value="1"/>
</dbReference>
<name>A0A5B7D8E8_PORTR</name>
<evidence type="ECO:0000313" key="6">
    <source>
        <dbReference type="EMBL" id="MPC17569.1"/>
    </source>
</evidence>
<gene>
    <name evidence="6" type="primary">Bmper</name>
    <name evidence="6" type="ORF">E2C01_010432</name>
</gene>
<dbReference type="Proteomes" id="UP000324222">
    <property type="component" value="Unassembled WGS sequence"/>
</dbReference>
<dbReference type="Pfam" id="PF01826">
    <property type="entry name" value="TIL"/>
    <property type="match status" value="1"/>
</dbReference>
<dbReference type="SUPFAM" id="SSF57567">
    <property type="entry name" value="Serine protease inhibitors"/>
    <property type="match status" value="1"/>
</dbReference>
<reference evidence="6 7" key="1">
    <citation type="submission" date="2019-05" db="EMBL/GenBank/DDBJ databases">
        <title>Another draft genome of Portunus trituberculatus and its Hox gene families provides insights of decapod evolution.</title>
        <authorList>
            <person name="Jeong J.-H."/>
            <person name="Song I."/>
            <person name="Kim S."/>
            <person name="Choi T."/>
            <person name="Kim D."/>
            <person name="Ryu S."/>
            <person name="Kim W."/>
        </authorList>
    </citation>
    <scope>NUCLEOTIDE SEQUENCE [LARGE SCALE GENOMIC DNA]</scope>
    <source>
        <tissue evidence="6">Muscle</tissue>
    </source>
</reference>
<dbReference type="AlphaFoldDB" id="A0A5B7D8E8"/>
<dbReference type="EMBL" id="VSRR010000601">
    <property type="protein sequence ID" value="MPC17569.1"/>
    <property type="molecule type" value="Genomic_DNA"/>
</dbReference>
<evidence type="ECO:0000256" key="2">
    <source>
        <dbReference type="ARBA" id="ARBA00023157"/>
    </source>
</evidence>
<evidence type="ECO:0000313" key="7">
    <source>
        <dbReference type="Proteomes" id="UP000324222"/>
    </source>
</evidence>
<dbReference type="InterPro" id="IPR036084">
    <property type="entry name" value="Ser_inhib-like_sf"/>
</dbReference>
<feature type="domain" description="VWFD" evidence="5">
    <location>
        <begin position="1"/>
        <end position="103"/>
    </location>
</feature>
<dbReference type="OrthoDB" id="6019304at2759"/>
<dbReference type="FunFam" id="2.10.25.10:FF:000055">
    <property type="entry name" value="alpha-tectorin isoform X1"/>
    <property type="match status" value="1"/>
</dbReference>
<dbReference type="Pfam" id="PF00094">
    <property type="entry name" value="VWD"/>
    <property type="match status" value="1"/>
</dbReference>
<sequence length="257" mass="29171">MSLKKEGRAVTLTTPEVSHAEASREEEQEEKEEERIKGVSVLWDGLSYVEVEVPRSMQGHTCGLCGNYNGNETDDMVTKRGVRADGASQMAVSWAVGRARKCSLRMNRHNASQNGPRRRPQRLTCSETHRPGQNECGLLNSTVFQACHAVVPFEKFYELNPSLYHLIFLGMKKLCFRNVSLKMLLSLKCPHGAKYMECAPSCRATCRNPTPNPKCHQKRCRPGCYCPPPTVLHRGACIPATECRRGKRRRRNRRRNR</sequence>
<feature type="region of interest" description="Disordered" evidence="4">
    <location>
        <begin position="1"/>
        <end position="35"/>
    </location>
</feature>
<evidence type="ECO:0000259" key="5">
    <source>
        <dbReference type="PROSITE" id="PS51233"/>
    </source>
</evidence>
<protein>
    <submittedName>
        <fullName evidence="6">BMP-binding endothelial regulator protein</fullName>
    </submittedName>
</protein>
<evidence type="ECO:0000256" key="4">
    <source>
        <dbReference type="SAM" id="MobiDB-lite"/>
    </source>
</evidence>
<dbReference type="InterPro" id="IPR001846">
    <property type="entry name" value="VWF_type-D"/>
</dbReference>
<dbReference type="InterPro" id="IPR050780">
    <property type="entry name" value="Mucin_vWF_Thrombospondin_sf"/>
</dbReference>
<evidence type="ECO:0000256" key="1">
    <source>
        <dbReference type="ARBA" id="ARBA00007611"/>
    </source>
</evidence>
<dbReference type="Gene3D" id="2.10.25.10">
    <property type="entry name" value="Laminin"/>
    <property type="match status" value="1"/>
</dbReference>
<dbReference type="CDD" id="cd19941">
    <property type="entry name" value="TIL"/>
    <property type="match status" value="1"/>
</dbReference>